<dbReference type="EMBL" id="LUKE01000003">
    <property type="protein sequence ID" value="KYG63942.1"/>
    <property type="molecule type" value="Genomic_DNA"/>
</dbReference>
<protein>
    <recommendedName>
        <fullName evidence="4">DUF4403 family protein</fullName>
    </recommendedName>
</protein>
<evidence type="ECO:0000256" key="1">
    <source>
        <dbReference type="SAM" id="SignalP"/>
    </source>
</evidence>
<feature type="chain" id="PRO_5007573042" description="DUF4403 family protein" evidence="1">
    <location>
        <begin position="27"/>
        <end position="504"/>
    </location>
</feature>
<sequence>MTNQRSNFTKLVLSALVTLLSSHGFAKSQIKTEYELVLPKQFQQNLINQKWTSFVNKEFSKNWQFPNQVVVAQGEIPVQINDIFLQIKTQLKKPALQDSKTALELSSMNLQALLTIGEVSVDHIVEREVGGIVGRFRLQAQCKQVQLQMKAGAGDFAVILTPNVGSSTAGGEIQSVRLGWAPDAWVVASMQCAGAQGFDAILKEEIQKMAQDSESFVAPHKEFLRASVQAELDKVQFDFSGSKQLVISRPDIKVTMTVDQLKDLGSSGAKVSGHFLVDFNRAPNSDVKVLTLSGESSSNGGLASLRLPKDFLKEVMKRAYAPNTWMHQFNSDKISGFVSLMRSRFLQFFVWPELMKYPKTSVFRFDVYSNKNLNIQGQGLSYQMQGNIYTQMQSPQNGKLAPFMDFTVPMKANIKLQVQNGVVTADLGTPALSLNAQWNQNYLAKNRVSKSFSSSTIQSRIIEAITGQKITTVLPSIPVADGLALKVKSARVTGSQDLVLDLSN</sequence>
<name>A0A150WJP7_BDEBC</name>
<keyword evidence="1" id="KW-0732">Signal</keyword>
<proteinExistence type="predicted"/>
<feature type="signal peptide" evidence="1">
    <location>
        <begin position="1"/>
        <end position="26"/>
    </location>
</feature>
<reference evidence="2 3" key="1">
    <citation type="submission" date="2016-03" db="EMBL/GenBank/DDBJ databases">
        <authorList>
            <person name="Ploux O."/>
        </authorList>
    </citation>
    <scope>NUCLEOTIDE SEQUENCE [LARGE SCALE GENOMIC DNA]</scope>
    <source>
        <strain evidence="2 3">R0</strain>
    </source>
</reference>
<dbReference type="AlphaFoldDB" id="A0A150WJP7"/>
<dbReference type="Gene3D" id="3.15.20.10">
    <property type="entry name" value="Bactericidal permeability-increasing protein, domain 2"/>
    <property type="match status" value="1"/>
</dbReference>
<dbReference type="Proteomes" id="UP000075320">
    <property type="component" value="Unassembled WGS sequence"/>
</dbReference>
<evidence type="ECO:0008006" key="4">
    <source>
        <dbReference type="Google" id="ProtNLM"/>
    </source>
</evidence>
<accession>A0A150WJP7</accession>
<organism evidence="2 3">
    <name type="scientific">Bdellovibrio bacteriovorus</name>
    <dbReference type="NCBI Taxonomy" id="959"/>
    <lineage>
        <taxon>Bacteria</taxon>
        <taxon>Pseudomonadati</taxon>
        <taxon>Bdellovibrionota</taxon>
        <taxon>Bdellovibrionia</taxon>
        <taxon>Bdellovibrionales</taxon>
        <taxon>Pseudobdellovibrionaceae</taxon>
        <taxon>Bdellovibrio</taxon>
    </lineage>
</organism>
<keyword evidence="3" id="KW-1185">Reference proteome</keyword>
<gene>
    <name evidence="2" type="ORF">AZI86_14110</name>
</gene>
<evidence type="ECO:0000313" key="3">
    <source>
        <dbReference type="Proteomes" id="UP000075320"/>
    </source>
</evidence>
<evidence type="ECO:0000313" key="2">
    <source>
        <dbReference type="EMBL" id="KYG63942.1"/>
    </source>
</evidence>
<comment type="caution">
    <text evidence="2">The sequence shown here is derived from an EMBL/GenBank/DDBJ whole genome shotgun (WGS) entry which is preliminary data.</text>
</comment>